<feature type="domain" description="DUF4220" evidence="2">
    <location>
        <begin position="51"/>
        <end position="371"/>
    </location>
</feature>
<sequence length="644" mass="72116">MGQVSNLLMEIRNEWAVQALVLFSFTLQVILLSLAWIRRHSVSVAARLVLWMAYQLADATALFTLGHMAISSRTPEEQPLVAFWAPFLLLHLGGQDNITAYSFEDNRLWLRHLQTLVMQVLGASYVLYKYMPEKDDPVMAAAVLIFAVGILKYGERIWALQCARFDSIAKSLDEQDASIREIQGNKIVEDVLRQAPAGSGVGVEAVLMASHGLLDVCQGLFIGLRGAWRHNATSVLGYFKYHKCLDRLMEMELSLMYDTLYTKAAVIHTWYGCCIRVVALVATVAALFLFHRSDMDGHSRKNIAVSQILLAGGLLLEVISMVRAVGSTWTLLFLHRTGRRWLHGELLSVRGVFRVATHRRWSSSVGQYNLLMACAHGSASAAVLALTGDREPPNKATAWLLALAKAMDHYWARLFYTKYSVLTDSTKQQILEKLLGMREKGEVIGSLRGLRTLRKLKLEGRIGWTIGDIGFEDSIMAWHLAPAICLEGSGYCSSNSDQSRSELVNAISALSNYMMFLLAFGRYMLPGPVRRRSYEQVRDKLQEFMAGGVSSSSPRERLDWALREGLHARLHSSGPPEQFDVGVRLAGVLYHRFDKLDVIFGVWVEMLCYVANNCSRESHARQLSSGGELVTVVWLMARHVELST</sequence>
<proteinExistence type="predicted"/>
<dbReference type="Gramene" id="OB04G12990.1">
    <property type="protein sequence ID" value="OB04G12990.1"/>
    <property type="gene ID" value="OB04G12990"/>
</dbReference>
<dbReference type="Proteomes" id="UP000006038">
    <property type="component" value="Chromosome 4"/>
</dbReference>
<dbReference type="InterPro" id="IPR025315">
    <property type="entry name" value="DUF4220"/>
</dbReference>
<reference evidence="3" key="2">
    <citation type="submission" date="2013-04" db="UniProtKB">
        <authorList>
            <consortium name="EnsemblPlants"/>
        </authorList>
    </citation>
    <scope>IDENTIFICATION</scope>
</reference>
<feature type="transmembrane region" description="Helical" evidence="1">
    <location>
        <begin position="270"/>
        <end position="290"/>
    </location>
</feature>
<keyword evidence="1" id="KW-1133">Transmembrane helix</keyword>
<dbReference type="eggNOG" id="ENOG502QQBP">
    <property type="taxonomic scope" value="Eukaryota"/>
</dbReference>
<dbReference type="OMA" id="RESHATQ"/>
<organism evidence="3">
    <name type="scientific">Oryza brachyantha</name>
    <name type="common">malo sina</name>
    <dbReference type="NCBI Taxonomy" id="4533"/>
    <lineage>
        <taxon>Eukaryota</taxon>
        <taxon>Viridiplantae</taxon>
        <taxon>Streptophyta</taxon>
        <taxon>Embryophyta</taxon>
        <taxon>Tracheophyta</taxon>
        <taxon>Spermatophyta</taxon>
        <taxon>Magnoliopsida</taxon>
        <taxon>Liliopsida</taxon>
        <taxon>Poales</taxon>
        <taxon>Poaceae</taxon>
        <taxon>BOP clade</taxon>
        <taxon>Oryzoideae</taxon>
        <taxon>Oryzeae</taxon>
        <taxon>Oryzinae</taxon>
        <taxon>Oryza</taxon>
    </lineage>
</organism>
<dbReference type="PANTHER" id="PTHR31325">
    <property type="entry name" value="OS01G0798800 PROTEIN-RELATED"/>
    <property type="match status" value="1"/>
</dbReference>
<dbReference type="Pfam" id="PF04578">
    <property type="entry name" value="DUF594"/>
    <property type="match status" value="1"/>
</dbReference>
<evidence type="ECO:0000259" key="2">
    <source>
        <dbReference type="Pfam" id="PF13968"/>
    </source>
</evidence>
<dbReference type="InterPro" id="IPR007658">
    <property type="entry name" value="DUF594"/>
</dbReference>
<protein>
    <recommendedName>
        <fullName evidence="2">DUF4220 domain-containing protein</fullName>
    </recommendedName>
</protein>
<feature type="transmembrane region" description="Helical" evidence="1">
    <location>
        <begin position="15"/>
        <end position="37"/>
    </location>
</feature>
<dbReference type="Pfam" id="PF13968">
    <property type="entry name" value="DUF4220"/>
    <property type="match status" value="1"/>
</dbReference>
<feature type="transmembrane region" description="Helical" evidence="1">
    <location>
        <begin position="137"/>
        <end position="154"/>
    </location>
</feature>
<name>J3LVX4_ORYBR</name>
<evidence type="ECO:0000313" key="4">
    <source>
        <dbReference type="Proteomes" id="UP000006038"/>
    </source>
</evidence>
<feature type="transmembrane region" description="Helical" evidence="1">
    <location>
        <begin position="310"/>
        <end position="334"/>
    </location>
</feature>
<dbReference type="STRING" id="4533.J3LVX4"/>
<dbReference type="HOGENOM" id="CLU_009180_5_2_1"/>
<keyword evidence="1" id="KW-0472">Membrane</keyword>
<feature type="transmembrane region" description="Helical" evidence="1">
    <location>
        <begin position="49"/>
        <end position="70"/>
    </location>
</feature>
<evidence type="ECO:0000313" key="3">
    <source>
        <dbReference type="EnsemblPlants" id="OB04G12990.1"/>
    </source>
</evidence>
<dbReference type="EnsemblPlants" id="OB04G12990.1">
    <property type="protein sequence ID" value="OB04G12990.1"/>
    <property type="gene ID" value="OB04G12990"/>
</dbReference>
<dbReference type="AlphaFoldDB" id="J3LVX4"/>
<accession>J3LVX4</accession>
<feature type="transmembrane region" description="Helical" evidence="1">
    <location>
        <begin position="503"/>
        <end position="525"/>
    </location>
</feature>
<reference evidence="3" key="1">
    <citation type="journal article" date="2013" name="Nat. Commun.">
        <title>Whole-genome sequencing of Oryza brachyantha reveals mechanisms underlying Oryza genome evolution.</title>
        <authorList>
            <person name="Chen J."/>
            <person name="Huang Q."/>
            <person name="Gao D."/>
            <person name="Wang J."/>
            <person name="Lang Y."/>
            <person name="Liu T."/>
            <person name="Li B."/>
            <person name="Bai Z."/>
            <person name="Luis Goicoechea J."/>
            <person name="Liang C."/>
            <person name="Chen C."/>
            <person name="Zhang W."/>
            <person name="Sun S."/>
            <person name="Liao Y."/>
            <person name="Zhang X."/>
            <person name="Yang L."/>
            <person name="Song C."/>
            <person name="Wang M."/>
            <person name="Shi J."/>
            <person name="Liu G."/>
            <person name="Liu J."/>
            <person name="Zhou H."/>
            <person name="Zhou W."/>
            <person name="Yu Q."/>
            <person name="An N."/>
            <person name="Chen Y."/>
            <person name="Cai Q."/>
            <person name="Wang B."/>
            <person name="Liu B."/>
            <person name="Min J."/>
            <person name="Huang Y."/>
            <person name="Wu H."/>
            <person name="Li Z."/>
            <person name="Zhang Y."/>
            <person name="Yin Y."/>
            <person name="Song W."/>
            <person name="Jiang J."/>
            <person name="Jackson S.A."/>
            <person name="Wing R.A."/>
            <person name="Wang J."/>
            <person name="Chen M."/>
        </authorList>
    </citation>
    <scope>NUCLEOTIDE SEQUENCE [LARGE SCALE GENOMIC DNA]</scope>
    <source>
        <strain evidence="3">cv. IRGC 101232</strain>
    </source>
</reference>
<keyword evidence="1" id="KW-0812">Transmembrane</keyword>
<evidence type="ECO:0000256" key="1">
    <source>
        <dbReference type="SAM" id="Phobius"/>
    </source>
</evidence>
<keyword evidence="4" id="KW-1185">Reference proteome</keyword>
<gene>
    <name evidence="3" type="primary">LOC102704885</name>
</gene>